<dbReference type="PANTHER" id="PTHR37944:SF1">
    <property type="entry name" value="PORIN B"/>
    <property type="match status" value="1"/>
</dbReference>
<dbReference type="InterPro" id="IPR007049">
    <property type="entry name" value="Carb-sel_porin_OprB"/>
</dbReference>
<reference evidence="4" key="1">
    <citation type="journal article" date="2019" name="Int. J. Syst. Evol. Microbiol.">
        <title>The Global Catalogue of Microorganisms (GCM) 10K type strain sequencing project: providing services to taxonomists for standard genome sequencing and annotation.</title>
        <authorList>
            <consortium name="The Broad Institute Genomics Platform"/>
            <consortium name="The Broad Institute Genome Sequencing Center for Infectious Disease"/>
            <person name="Wu L."/>
            <person name="Ma J."/>
        </authorList>
    </citation>
    <scope>NUCLEOTIDE SEQUENCE [LARGE SCALE GENOMIC DNA]</scope>
    <source>
        <strain evidence="4">KACC 12507</strain>
    </source>
</reference>
<proteinExistence type="inferred from homology"/>
<dbReference type="Gene3D" id="2.40.160.180">
    <property type="entry name" value="Carbohydrate-selective porin OprB"/>
    <property type="match status" value="1"/>
</dbReference>
<dbReference type="PANTHER" id="PTHR37944">
    <property type="entry name" value="PORIN B"/>
    <property type="match status" value="1"/>
</dbReference>
<keyword evidence="4" id="KW-1185">Reference proteome</keyword>
<dbReference type="EMBL" id="JBHSGU010000005">
    <property type="protein sequence ID" value="MFC4701118.1"/>
    <property type="molecule type" value="Genomic_DNA"/>
</dbReference>
<dbReference type="RefSeq" id="WP_382409256.1">
    <property type="nucleotide sequence ID" value="NZ_JBHSGU010000005.1"/>
</dbReference>
<accession>A0ABV9M097</accession>
<evidence type="ECO:0000313" key="3">
    <source>
        <dbReference type="EMBL" id="MFC4701118.1"/>
    </source>
</evidence>
<dbReference type="InterPro" id="IPR038673">
    <property type="entry name" value="OprB_sf"/>
</dbReference>
<evidence type="ECO:0000313" key="4">
    <source>
        <dbReference type="Proteomes" id="UP001595897"/>
    </source>
</evidence>
<protein>
    <submittedName>
        <fullName evidence="3">Carbohydrate porin</fullName>
    </submittedName>
</protein>
<evidence type="ECO:0000256" key="1">
    <source>
        <dbReference type="ARBA" id="ARBA00008769"/>
    </source>
</evidence>
<dbReference type="InterPro" id="IPR052932">
    <property type="entry name" value="OprB_Porin"/>
</dbReference>
<name>A0ABV9M097_9ALTE</name>
<gene>
    <name evidence="3" type="ORF">ACFO4O_13170</name>
</gene>
<organism evidence="3 4">
    <name type="scientific">Glaciecola siphonariae</name>
    <dbReference type="NCBI Taxonomy" id="521012"/>
    <lineage>
        <taxon>Bacteria</taxon>
        <taxon>Pseudomonadati</taxon>
        <taxon>Pseudomonadota</taxon>
        <taxon>Gammaproteobacteria</taxon>
        <taxon>Alteromonadales</taxon>
        <taxon>Alteromonadaceae</taxon>
        <taxon>Glaciecola</taxon>
    </lineage>
</organism>
<evidence type="ECO:0000256" key="2">
    <source>
        <dbReference type="RuleBase" id="RU363072"/>
    </source>
</evidence>
<comment type="similarity">
    <text evidence="1 2">Belongs to the OprB family.</text>
</comment>
<dbReference type="Pfam" id="PF04966">
    <property type="entry name" value="OprB"/>
    <property type="match status" value="1"/>
</dbReference>
<comment type="caution">
    <text evidence="3">The sequence shown here is derived from an EMBL/GenBank/DDBJ whole genome shotgun (WGS) entry which is preliminary data.</text>
</comment>
<dbReference type="Proteomes" id="UP001595897">
    <property type="component" value="Unassembled WGS sequence"/>
</dbReference>
<sequence>MSVSRYKLTMISLNNMTHKTPCKSPNVTFFAAPSVFAVLAAFAVLALSAMHYAKSAELTAQYDLDLLKNTQGGISTKFDYIDLLSLSVSDTHSFNRESQLSYFVSAFYSNGHAFSEDIVGDDHVVSNLEGGAQFAKLGEAWVDYQYQNLSILFGLYDINSEFDVLQSANLFINSGHGIGNDIGLSGRNGPSIYPYYGLSARIKLALNSHHTLLIAAIDGSPGDASTPSAPAISLSSDDGVFSIAQWQYENADHIWLLGAWHYTKSQALTSDTRFERARSGNWGAYVRHEQSLFTEVFQPQIKGFFRLGISDSEFNKYDGFVSAGINVSQVSGMRRDDSFGAAVAYTDLGDDFARVNANTVDGFANGELNIELTYRTRLHKYVFVQPTVQYIKHPAGIEQDSALVAGLRLSLQFAH</sequence>